<evidence type="ECO:0000313" key="1">
    <source>
        <dbReference type="EMBL" id="CAA7195084.1"/>
    </source>
</evidence>
<protein>
    <submittedName>
        <fullName evidence="1">Uncharacterized protein</fullName>
    </submittedName>
</protein>
<dbReference type="Proteomes" id="UP000445144">
    <property type="component" value="Unassembled WGS sequence"/>
</dbReference>
<gene>
    <name evidence="1" type="ORF">CHRY9293_01327</name>
</gene>
<organism evidence="1 2">
    <name type="scientific">Chryseobacterium potabilaquae</name>
    <dbReference type="NCBI Taxonomy" id="2675057"/>
    <lineage>
        <taxon>Bacteria</taxon>
        <taxon>Pseudomonadati</taxon>
        <taxon>Bacteroidota</taxon>
        <taxon>Flavobacteriia</taxon>
        <taxon>Flavobacteriales</taxon>
        <taxon>Weeksellaceae</taxon>
        <taxon>Chryseobacterium group</taxon>
        <taxon>Chryseobacterium</taxon>
    </lineage>
</organism>
<dbReference type="EMBL" id="CACVBR010000008">
    <property type="protein sequence ID" value="CAA7195084.1"/>
    <property type="molecule type" value="Genomic_DNA"/>
</dbReference>
<evidence type="ECO:0000313" key="2">
    <source>
        <dbReference type="Proteomes" id="UP000445144"/>
    </source>
</evidence>
<accession>A0A6N4X9N3</accession>
<dbReference type="AlphaFoldDB" id="A0A6N4X9N3"/>
<keyword evidence="2" id="KW-1185">Reference proteome</keyword>
<name>A0A6N4X9N3_9FLAO</name>
<reference evidence="1 2" key="1">
    <citation type="submission" date="2020-01" db="EMBL/GenBank/DDBJ databases">
        <authorList>
            <person name="Rodrigo-Torres L."/>
            <person name="Arahal R. D."/>
            <person name="Lucena T."/>
        </authorList>
    </citation>
    <scope>NUCLEOTIDE SEQUENCE [LARGE SCALE GENOMIC DNA]</scope>
    <source>
        <strain evidence="1 2">CECT 9293</strain>
    </source>
</reference>
<proteinExistence type="predicted"/>
<sequence length="48" mass="5688">MNFFFNYGYAVFFKDFNRSILFLTFTTPNLRTHFNGKGEERNSVNDAV</sequence>